<dbReference type="AlphaFoldDB" id="A0A6H2BVH2"/>
<accession>A0A6H2BVH2</accession>
<dbReference type="EMBL" id="CP051206">
    <property type="protein sequence ID" value="QJB43030.1"/>
    <property type="molecule type" value="Genomic_DNA"/>
</dbReference>
<dbReference type="Proteomes" id="UP000502433">
    <property type="component" value="Chromosome"/>
</dbReference>
<dbReference type="Gene3D" id="1.25.40.10">
    <property type="entry name" value="Tetratricopeptide repeat domain"/>
    <property type="match status" value="1"/>
</dbReference>
<gene>
    <name evidence="2" type="ORF">HGD76_01005</name>
</gene>
<evidence type="ECO:0000313" key="3">
    <source>
        <dbReference type="Proteomes" id="UP000502433"/>
    </source>
</evidence>
<evidence type="ECO:0000259" key="1">
    <source>
        <dbReference type="Pfam" id="PF20247"/>
    </source>
</evidence>
<organism evidence="2 3">
    <name type="scientific">Dolichospermum flos-aquae CCAP 1403/13F</name>
    <dbReference type="NCBI Taxonomy" id="315271"/>
    <lineage>
        <taxon>Bacteria</taxon>
        <taxon>Bacillati</taxon>
        <taxon>Cyanobacteriota</taxon>
        <taxon>Cyanophyceae</taxon>
        <taxon>Nostocales</taxon>
        <taxon>Aphanizomenonaceae</taxon>
        <taxon>Dolichospermum</taxon>
    </lineage>
</organism>
<feature type="domain" description="DUF6602" evidence="1">
    <location>
        <begin position="25"/>
        <end position="126"/>
    </location>
</feature>
<dbReference type="Pfam" id="PF20247">
    <property type="entry name" value="DUF6602"/>
    <property type="match status" value="1"/>
</dbReference>
<reference evidence="2 3" key="1">
    <citation type="submission" date="2020-04" db="EMBL/GenBank/DDBJ databases">
        <title>Genome-Wide Identification of 5-Methylcytosine Sites in Bacterial Genomes By High-Throughput Sequencing of MspJI Restriction Fragments.</title>
        <authorList>
            <person name="Wu V."/>
        </authorList>
    </citation>
    <scope>NUCLEOTIDE SEQUENCE [LARGE SCALE GENOMIC DNA]</scope>
    <source>
        <strain evidence="2 3">CCAP 1403/13f</strain>
    </source>
</reference>
<name>A0A6H2BVH2_DOLFA</name>
<evidence type="ECO:0000313" key="2">
    <source>
        <dbReference type="EMBL" id="QJB43030.1"/>
    </source>
</evidence>
<sequence>MAHPLYQKRIENDIKLLVSTSFEVESIKHRGLRGAFRESILGQVIRKYLPFGWDLGSGEIVDSVGNSSSEVDLLIYNKSAIPPALFSESEGCYPIESCYYVFEIKTTSTAQEIQTTLEKFRSLRNLQSLNSKIKPITVYFAYNTDLTSQSEFERYKKYDKNFDNNPLIDVICIIGKGYWFNIKTPDSIGWHFFEAENNNFEVGLFLSGVVNTINPQQKFGYYVINNGYNRKIIYYKDFVRNFVITFENSEEFTAGHREYSNGNHEMAIDCFSKVILDQKKLASFLVKFGMETLDATGNVKYLSKAIELDNDLKHDYRLFERLGISYYNLAKANSEKFSKNIEESIINFQLALGLNPGNPNLSNYLANAKQLNQHEN</sequence>
<dbReference type="KEGG" id="dfs:HGD76_01005"/>
<dbReference type="InterPro" id="IPR046537">
    <property type="entry name" value="DUF6602"/>
</dbReference>
<dbReference type="SUPFAM" id="SSF48452">
    <property type="entry name" value="TPR-like"/>
    <property type="match status" value="1"/>
</dbReference>
<dbReference type="InterPro" id="IPR011990">
    <property type="entry name" value="TPR-like_helical_dom_sf"/>
</dbReference>
<reference evidence="2 3" key="2">
    <citation type="submission" date="2020-04" db="EMBL/GenBank/DDBJ databases">
        <authorList>
            <person name="Fomenkov A."/>
            <person name="Anton B.P."/>
            <person name="Roberts R.J."/>
        </authorList>
    </citation>
    <scope>NUCLEOTIDE SEQUENCE [LARGE SCALE GENOMIC DNA]</scope>
    <source>
        <strain evidence="2 3">CCAP 1403/13f</strain>
    </source>
</reference>
<proteinExistence type="predicted"/>
<dbReference type="CDD" id="cd21173">
    <property type="entry name" value="NucC-like"/>
    <property type="match status" value="1"/>
</dbReference>
<dbReference type="RefSeq" id="WP_168694707.1">
    <property type="nucleotide sequence ID" value="NZ_CP051206.1"/>
</dbReference>
<protein>
    <recommendedName>
        <fullName evidence="1">DUF6602 domain-containing protein</fullName>
    </recommendedName>
</protein>